<evidence type="ECO:0000256" key="1">
    <source>
        <dbReference type="SAM" id="MobiDB-lite"/>
    </source>
</evidence>
<dbReference type="STRING" id="1341695.BBOMB_0906"/>
<name>A0A080N3G8_9BIFI</name>
<evidence type="ECO:0000313" key="3">
    <source>
        <dbReference type="EMBL" id="KFF31531.1"/>
    </source>
</evidence>
<keyword evidence="4" id="KW-1185">Reference proteome</keyword>
<feature type="region of interest" description="Disordered" evidence="1">
    <location>
        <begin position="745"/>
        <end position="772"/>
    </location>
</feature>
<proteinExistence type="predicted"/>
<evidence type="ECO:0000313" key="4">
    <source>
        <dbReference type="Proteomes" id="UP000028730"/>
    </source>
</evidence>
<comment type="caution">
    <text evidence="3">The sequence shown here is derived from an EMBL/GenBank/DDBJ whole genome shotgun (WGS) entry which is preliminary data.</text>
</comment>
<dbReference type="RefSeq" id="WP_152570111.1">
    <property type="nucleotide sequence ID" value="NZ_ATLK01000001.1"/>
</dbReference>
<feature type="region of interest" description="Disordered" evidence="1">
    <location>
        <begin position="599"/>
        <end position="622"/>
    </location>
</feature>
<dbReference type="eggNOG" id="ENOG5031XTF">
    <property type="taxonomic scope" value="Bacteria"/>
</dbReference>
<feature type="compositionally biased region" description="Low complexity" evidence="1">
    <location>
        <begin position="603"/>
        <end position="614"/>
    </location>
</feature>
<dbReference type="Proteomes" id="UP000028730">
    <property type="component" value="Unassembled WGS sequence"/>
</dbReference>
<keyword evidence="2" id="KW-0812">Transmembrane</keyword>
<keyword evidence="2" id="KW-0472">Membrane</keyword>
<dbReference type="OrthoDB" id="3222569at2"/>
<evidence type="ECO:0000256" key="2">
    <source>
        <dbReference type="SAM" id="Phobius"/>
    </source>
</evidence>
<feature type="transmembrane region" description="Helical" evidence="2">
    <location>
        <begin position="1002"/>
        <end position="1020"/>
    </location>
</feature>
<dbReference type="EMBL" id="ATLK01000001">
    <property type="protein sequence ID" value="KFF31531.1"/>
    <property type="molecule type" value="Genomic_DNA"/>
</dbReference>
<gene>
    <name evidence="3" type="ORF">BBOMB_0906</name>
</gene>
<sequence>MGRVCSIRAAKGAFLKNVVDCARRFARVACAGAVAFVCLIGSNVVTPFSAFADGNTNADLCPTQSVAAKSDDWRKTECATNPDGAIRKPVLHRMLAMNNKLDTLRDELRIDFVMRVAHGEVNPYGTTPETIGMKLRFDFGDGGVGLDGTVYPDYNYVVGYKNTYSDPSTPASDTVKRANTWARNIDEYYTIPKIMHAGLYDYVAISMHANIDTPDEPNLYWTSKDKGGVSTNNDGHPWKQHIWVEVGPPAISAISNLSSTMASKGLAWSGPTALKTNELLAASPLVGDMADNETVMVYPGSCYVSVKHGCDIPNTWVGFDAWPSLWSLGQANWGMITDKGIGGYMSSMGGIAHDPPLTQPGVAPPNSFFVSWYNPALGLDTSNPCYQVTGFKYQWIGLKDNRWVPVDALTPTAQTVTGMPVAGALANSGSFVPVGLNGKALVAFANRSFDAAIAFNSNVDYDGDPTSGRLIVPNAGQSGVAQAADGSIDFNMAKRQQGLDGYFKLVTWPIVNQACTVEDPLRNPDPASEGITDDLARTNPEAAEQRINQGWTMDTAFFNFDIVRPQAPLIDSFKGYASAKSRTVKGTATPGYLVTVFAEDPDNPINPNNPNDPNTKGRKIGTVKVSPTTGDWSIKDMVSVDISKQALVRYHAWQSDDTSINVTSLFSNIVPANFHLTMNSNPEIKQVYAPHTVMASDGPDSGKASLQLGGKPAKVMIKGSINSANHKEDILRVFAVPLSELASATAKDAPSSTGGGGETSPSGGDDDDSVALNGLKVPDSKYLVGDLSNGCSQSNITQVPGSGTDAAANPVQWQSDWSCAIDPSVFPTQDNPNGSVVYSIYAVLQDIDGGKPAIGRVVNQVIDMVPPVVKIASANRVGGVRGIVKLPEMASSPALPDDEGYRGAGGLNVTLIWPDGSKSVPVKTENNGSWKVPIPENMPEGNVGVFATDRSGVFQRKYNINTPAENLPIGAGNDSNLVTCRIADVPLTNALPFTGGFQVGELLLAAGIVVLLLAVFLALLRFKNCGTKGLHAMR</sequence>
<accession>A0A080N3G8</accession>
<reference evidence="3 4" key="1">
    <citation type="journal article" date="2014" name="Appl. Environ. Microbiol.">
        <title>Genomic encyclopedia of type strains of the genus Bifidobacterium.</title>
        <authorList>
            <person name="Milani C."/>
            <person name="Lugli G.A."/>
            <person name="Duranti S."/>
            <person name="Turroni F."/>
            <person name="Bottacini F."/>
            <person name="Mangifesta M."/>
            <person name="Sanchez B."/>
            <person name="Viappiani A."/>
            <person name="Mancabelli L."/>
            <person name="Taminiau B."/>
            <person name="Delcenserie V."/>
            <person name="Barrangou R."/>
            <person name="Margolles A."/>
            <person name="van Sinderen D."/>
            <person name="Ventura M."/>
        </authorList>
    </citation>
    <scope>NUCLEOTIDE SEQUENCE [LARGE SCALE GENOMIC DNA]</scope>
    <source>
        <strain evidence="3 4">DSM 19703</strain>
    </source>
</reference>
<keyword evidence="2" id="KW-1133">Transmembrane helix</keyword>
<dbReference type="AlphaFoldDB" id="A0A080N3G8"/>
<organism evidence="3 4">
    <name type="scientific">Bifidobacterium bombi DSM 19703</name>
    <dbReference type="NCBI Taxonomy" id="1341695"/>
    <lineage>
        <taxon>Bacteria</taxon>
        <taxon>Bacillati</taxon>
        <taxon>Actinomycetota</taxon>
        <taxon>Actinomycetes</taxon>
        <taxon>Bifidobacteriales</taxon>
        <taxon>Bifidobacteriaceae</taxon>
        <taxon>Bifidobacterium</taxon>
    </lineage>
</organism>
<protein>
    <submittedName>
        <fullName evidence="3">Putative fimbrial subunit FimB</fullName>
    </submittedName>
</protein>